<comment type="similarity">
    <text evidence="1">Belongs to the histidine acid phosphatase family.</text>
</comment>
<keyword evidence="3" id="KW-0732">Signal</keyword>
<sequence length="101" mass="11327">MFLILLTVLWSLEAKLVLVQAITRHGDRGPLLRIPGLTPYGEIEQLTILGMKQQIALGKMLRDHYGEPDGIIPQKFNTSLVYARASLFNRTFLSAYSLLNG</sequence>
<proteinExistence type="inferred from homology"/>
<dbReference type="EMBL" id="SNRW01039636">
    <property type="protein sequence ID" value="KAA6351384.1"/>
    <property type="molecule type" value="Genomic_DNA"/>
</dbReference>
<dbReference type="Pfam" id="PF00328">
    <property type="entry name" value="His_Phos_2"/>
    <property type="match status" value="1"/>
</dbReference>
<reference evidence="4 5" key="1">
    <citation type="submission" date="2019-03" db="EMBL/GenBank/DDBJ databases">
        <title>Single cell metagenomics reveals metabolic interactions within the superorganism composed of flagellate Streblomastix strix and complex community of Bacteroidetes bacteria on its surface.</title>
        <authorList>
            <person name="Treitli S.C."/>
            <person name="Kolisko M."/>
            <person name="Husnik F."/>
            <person name="Keeling P."/>
            <person name="Hampl V."/>
        </authorList>
    </citation>
    <scope>NUCLEOTIDE SEQUENCE [LARGE SCALE GENOMIC DNA]</scope>
    <source>
        <strain evidence="4">ST1C</strain>
    </source>
</reference>
<dbReference type="SUPFAM" id="SSF53254">
    <property type="entry name" value="Phosphoglycerate mutase-like"/>
    <property type="match status" value="1"/>
</dbReference>
<dbReference type="PANTHER" id="PTHR11567">
    <property type="entry name" value="ACID PHOSPHATASE-RELATED"/>
    <property type="match status" value="1"/>
</dbReference>
<keyword evidence="2" id="KW-0378">Hydrolase</keyword>
<evidence type="ECO:0000256" key="3">
    <source>
        <dbReference type="SAM" id="SignalP"/>
    </source>
</evidence>
<evidence type="ECO:0000313" key="5">
    <source>
        <dbReference type="Proteomes" id="UP000324800"/>
    </source>
</evidence>
<evidence type="ECO:0000313" key="4">
    <source>
        <dbReference type="EMBL" id="KAA6351384.1"/>
    </source>
</evidence>
<dbReference type="CDD" id="cd07061">
    <property type="entry name" value="HP_HAP_like"/>
    <property type="match status" value="1"/>
</dbReference>
<gene>
    <name evidence="4" type="ORF">EZS28_051844</name>
</gene>
<feature type="non-terminal residue" evidence="4">
    <location>
        <position position="101"/>
    </location>
</feature>
<feature type="signal peptide" evidence="3">
    <location>
        <begin position="1"/>
        <end position="21"/>
    </location>
</feature>
<dbReference type="Gene3D" id="3.40.50.1240">
    <property type="entry name" value="Phosphoglycerate mutase-like"/>
    <property type="match status" value="1"/>
</dbReference>
<dbReference type="OrthoDB" id="258392at2759"/>
<dbReference type="AlphaFoldDB" id="A0A5J4SZC7"/>
<dbReference type="InterPro" id="IPR000560">
    <property type="entry name" value="His_Pase_clade-2"/>
</dbReference>
<protein>
    <submittedName>
        <fullName evidence="4">Uncharacterized protein</fullName>
    </submittedName>
</protein>
<feature type="chain" id="PRO_5023898575" evidence="3">
    <location>
        <begin position="22"/>
        <end position="101"/>
    </location>
</feature>
<dbReference type="Proteomes" id="UP000324800">
    <property type="component" value="Unassembled WGS sequence"/>
</dbReference>
<accession>A0A5J4SZC7</accession>
<organism evidence="4 5">
    <name type="scientific">Streblomastix strix</name>
    <dbReference type="NCBI Taxonomy" id="222440"/>
    <lineage>
        <taxon>Eukaryota</taxon>
        <taxon>Metamonada</taxon>
        <taxon>Preaxostyla</taxon>
        <taxon>Oxymonadida</taxon>
        <taxon>Streblomastigidae</taxon>
        <taxon>Streblomastix</taxon>
    </lineage>
</organism>
<name>A0A5J4SZC7_9EUKA</name>
<dbReference type="InterPro" id="IPR033379">
    <property type="entry name" value="Acid_Pase_AS"/>
</dbReference>
<comment type="caution">
    <text evidence="4">The sequence shown here is derived from an EMBL/GenBank/DDBJ whole genome shotgun (WGS) entry which is preliminary data.</text>
</comment>
<evidence type="ECO:0000256" key="1">
    <source>
        <dbReference type="ARBA" id="ARBA00005375"/>
    </source>
</evidence>
<dbReference type="InterPro" id="IPR050645">
    <property type="entry name" value="Histidine_acid_phosphatase"/>
</dbReference>
<dbReference type="PROSITE" id="PS00616">
    <property type="entry name" value="HIS_ACID_PHOSPHAT_1"/>
    <property type="match status" value="1"/>
</dbReference>
<evidence type="ECO:0000256" key="2">
    <source>
        <dbReference type="ARBA" id="ARBA00022801"/>
    </source>
</evidence>
<dbReference type="PANTHER" id="PTHR11567:SF110">
    <property type="entry name" value="2-PHOSPHOXYLOSE PHOSPHATASE 1"/>
    <property type="match status" value="1"/>
</dbReference>
<dbReference type="GO" id="GO:0016791">
    <property type="term" value="F:phosphatase activity"/>
    <property type="evidence" value="ECO:0007669"/>
    <property type="project" value="TreeGrafter"/>
</dbReference>
<dbReference type="InterPro" id="IPR029033">
    <property type="entry name" value="His_PPase_superfam"/>
</dbReference>